<organism evidence="7 8">
    <name type="scientific">Antrihabitans stalactiti</name>
    <dbReference type="NCBI Taxonomy" id="2584121"/>
    <lineage>
        <taxon>Bacteria</taxon>
        <taxon>Bacillati</taxon>
        <taxon>Actinomycetota</taxon>
        <taxon>Actinomycetes</taxon>
        <taxon>Mycobacteriales</taxon>
        <taxon>Nocardiaceae</taxon>
        <taxon>Antrihabitans</taxon>
    </lineage>
</organism>
<dbReference type="PANTHER" id="PTHR43272">
    <property type="entry name" value="LONG-CHAIN-FATTY-ACID--COA LIGASE"/>
    <property type="match status" value="1"/>
</dbReference>
<keyword evidence="4" id="KW-0443">Lipid metabolism</keyword>
<dbReference type="SUPFAM" id="SSF56801">
    <property type="entry name" value="Acetyl-CoA synthetase-like"/>
    <property type="match status" value="1"/>
</dbReference>
<evidence type="ECO:0000313" key="8">
    <source>
        <dbReference type="Proteomes" id="UP000535543"/>
    </source>
</evidence>
<sequence length="551" mass="59114">MSEPQTLPQAFQRHVAERPDVVALRTLGGAVSLTWRQYGDEVRRIAGGLAALGLKRGDVFAALLTNRPEFKLTEMAANHLGATTFSIYNTCSAEQIEYLLSHSGAKIVVTEQQYVERIKASGAAVDHLLVVEDGDVARLEPAADFDFEAAWKGVQPDDVLCMIYTSGTTGPPKGVEHTHRGAFGMAGALTSALPLNADDKVISYLPSAHAADRFVCYYFGTIYGTEITTVADMKQLPAALADVHPTVFAAVPRVWEKLKIGVELQVQANELLAAGFEAGAPQVIAAIRSKLGLDRVKWAVSGAAAIPPGVFAFLQKLDIPVTDIWGMSEIGLATAATPALAKAGTVGIPLPGYETRVLEDGELLIRAPFIMKGYRNDPEKTAEAIDADGWMHTGDVVEVDDEGFLKIVDRKKELIINAGGKNMSPVNIENAISAESMLIGAVMAIGDGRPYNVALITLDPEAAPVYAAKFGLEADPEVLVKDERVIAAVQAGVDAGNDKLSRIEQIKRFTLLPTLWESGGDELTPTGKLKRKPINAKYAAEIDELYARQDA</sequence>
<evidence type="ECO:0000313" key="7">
    <source>
        <dbReference type="EMBL" id="NMN95872.1"/>
    </source>
</evidence>
<dbReference type="Pfam" id="PF00501">
    <property type="entry name" value="AMP-binding"/>
    <property type="match status" value="1"/>
</dbReference>
<evidence type="ECO:0000259" key="6">
    <source>
        <dbReference type="Pfam" id="PF00501"/>
    </source>
</evidence>
<dbReference type="Proteomes" id="UP000535543">
    <property type="component" value="Unassembled WGS sequence"/>
</dbReference>
<dbReference type="InterPro" id="IPR042099">
    <property type="entry name" value="ANL_N_sf"/>
</dbReference>
<dbReference type="EMBL" id="VCQU01000004">
    <property type="protein sequence ID" value="NMN95872.1"/>
    <property type="molecule type" value="Genomic_DNA"/>
</dbReference>
<comment type="caution">
    <text evidence="7">The sequence shown here is derived from an EMBL/GenBank/DDBJ whole genome shotgun (WGS) entry which is preliminary data.</text>
</comment>
<dbReference type="RefSeq" id="WP_169587252.1">
    <property type="nucleotide sequence ID" value="NZ_VCQU01000004.1"/>
</dbReference>
<accession>A0A848KGN5</accession>
<feature type="domain" description="AMP-dependent synthetase/ligase" evidence="6">
    <location>
        <begin position="11"/>
        <end position="374"/>
    </location>
</feature>
<dbReference type="PANTHER" id="PTHR43272:SF32">
    <property type="entry name" value="AMP-DEPENDENT SYNTHETASE_LIGASE DOMAIN-CONTAINING PROTEIN"/>
    <property type="match status" value="1"/>
</dbReference>
<dbReference type="InterPro" id="IPR020845">
    <property type="entry name" value="AMP-binding_CS"/>
</dbReference>
<reference evidence="7 8" key="2">
    <citation type="submission" date="2020-06" db="EMBL/GenBank/DDBJ databases">
        <title>Antribacter stalactiti gen. nov., sp. nov., a new member of the family Nacardiaceae isolated from a cave.</title>
        <authorList>
            <person name="Kim I.S."/>
        </authorList>
    </citation>
    <scope>NUCLEOTIDE SEQUENCE [LARGE SCALE GENOMIC DNA]</scope>
    <source>
        <strain evidence="7 8">YC2-7</strain>
    </source>
</reference>
<evidence type="ECO:0000256" key="5">
    <source>
        <dbReference type="ARBA" id="ARBA00032875"/>
    </source>
</evidence>
<keyword evidence="3" id="KW-0276">Fatty acid metabolism</keyword>
<evidence type="ECO:0000256" key="3">
    <source>
        <dbReference type="ARBA" id="ARBA00022832"/>
    </source>
</evidence>
<evidence type="ECO:0000256" key="2">
    <source>
        <dbReference type="ARBA" id="ARBA00022598"/>
    </source>
</evidence>
<keyword evidence="8" id="KW-1185">Reference proteome</keyword>
<dbReference type="Gene3D" id="3.40.50.12780">
    <property type="entry name" value="N-terminal domain of ligase-like"/>
    <property type="match status" value="1"/>
</dbReference>
<proteinExistence type="inferred from homology"/>
<dbReference type="AlphaFoldDB" id="A0A848KGN5"/>
<dbReference type="GO" id="GO:0016020">
    <property type="term" value="C:membrane"/>
    <property type="evidence" value="ECO:0007669"/>
    <property type="project" value="TreeGrafter"/>
</dbReference>
<reference evidence="7 8" key="1">
    <citation type="submission" date="2019-05" db="EMBL/GenBank/DDBJ databases">
        <authorList>
            <person name="Lee S.D."/>
        </authorList>
    </citation>
    <scope>NUCLEOTIDE SEQUENCE [LARGE SCALE GENOMIC DNA]</scope>
    <source>
        <strain evidence="7 8">YC2-7</strain>
    </source>
</reference>
<dbReference type="InterPro" id="IPR000873">
    <property type="entry name" value="AMP-dep_synth/lig_dom"/>
</dbReference>
<comment type="similarity">
    <text evidence="1">Belongs to the ATP-dependent AMP-binding enzyme family.</text>
</comment>
<keyword evidence="2 7" id="KW-0436">Ligase</keyword>
<dbReference type="Pfam" id="PF23562">
    <property type="entry name" value="AMP-binding_C_3"/>
    <property type="match status" value="1"/>
</dbReference>
<dbReference type="PROSITE" id="PS00455">
    <property type="entry name" value="AMP_BINDING"/>
    <property type="match status" value="1"/>
</dbReference>
<name>A0A848KGN5_9NOCA</name>
<evidence type="ECO:0000256" key="1">
    <source>
        <dbReference type="ARBA" id="ARBA00006432"/>
    </source>
</evidence>
<evidence type="ECO:0000256" key="4">
    <source>
        <dbReference type="ARBA" id="ARBA00023098"/>
    </source>
</evidence>
<dbReference type="CDD" id="cd05907">
    <property type="entry name" value="VL_LC_FACS_like"/>
    <property type="match status" value="1"/>
</dbReference>
<dbReference type="GO" id="GO:0004467">
    <property type="term" value="F:long-chain fatty acid-CoA ligase activity"/>
    <property type="evidence" value="ECO:0007669"/>
    <property type="project" value="TreeGrafter"/>
</dbReference>
<gene>
    <name evidence="7" type="ORF">FGL95_12595</name>
</gene>
<protein>
    <recommendedName>
        <fullName evidence="5">Acyl-CoA synthetase</fullName>
    </recommendedName>
</protein>